<feature type="chain" id="PRO_5043539124" description="RxLR effector protein" evidence="2">
    <location>
        <begin position="25"/>
        <end position="82"/>
    </location>
</feature>
<reference evidence="3" key="1">
    <citation type="submission" date="2024-01" db="EMBL/GenBank/DDBJ databases">
        <authorList>
            <person name="Webb A."/>
        </authorList>
    </citation>
    <scope>NUCLEOTIDE SEQUENCE</scope>
    <source>
        <strain evidence="3">Pm1</strain>
    </source>
</reference>
<evidence type="ECO:0008006" key="5">
    <source>
        <dbReference type="Google" id="ProtNLM"/>
    </source>
</evidence>
<evidence type="ECO:0000313" key="4">
    <source>
        <dbReference type="Proteomes" id="UP001162060"/>
    </source>
</evidence>
<dbReference type="Proteomes" id="UP001162060">
    <property type="component" value="Unassembled WGS sequence"/>
</dbReference>
<dbReference type="EMBL" id="CAKLBY020000393">
    <property type="protein sequence ID" value="CAK7948120.1"/>
    <property type="molecule type" value="Genomic_DNA"/>
</dbReference>
<proteinExistence type="predicted"/>
<evidence type="ECO:0000256" key="1">
    <source>
        <dbReference type="SAM" id="MobiDB-lite"/>
    </source>
</evidence>
<evidence type="ECO:0000256" key="2">
    <source>
        <dbReference type="SAM" id="SignalP"/>
    </source>
</evidence>
<feature type="region of interest" description="Disordered" evidence="1">
    <location>
        <begin position="26"/>
        <end position="82"/>
    </location>
</feature>
<evidence type="ECO:0000313" key="3">
    <source>
        <dbReference type="EMBL" id="CAK7948120.1"/>
    </source>
</evidence>
<comment type="caution">
    <text evidence="3">The sequence shown here is derived from an EMBL/GenBank/DDBJ whole genome shotgun (WGS) entry which is preliminary data.</text>
</comment>
<sequence length="82" mass="8732">MRVSYIPAVAAVFLLARSDTFVAASESGKTLTSEATPPALPSRLLVARRRKAYGETGEDDSTSDSTSDNSAEDPKVKKISEI</sequence>
<gene>
    <name evidence="3" type="ORF">PM001_LOCUS33270</name>
</gene>
<accession>A0AAV1VPG5</accession>
<dbReference type="AlphaFoldDB" id="A0AAV1VPG5"/>
<feature type="compositionally biased region" description="Basic and acidic residues" evidence="1">
    <location>
        <begin position="72"/>
        <end position="82"/>
    </location>
</feature>
<feature type="signal peptide" evidence="2">
    <location>
        <begin position="1"/>
        <end position="24"/>
    </location>
</feature>
<name>A0AAV1VPG5_9STRA</name>
<organism evidence="3 4">
    <name type="scientific">Peronospora matthiolae</name>
    <dbReference type="NCBI Taxonomy" id="2874970"/>
    <lineage>
        <taxon>Eukaryota</taxon>
        <taxon>Sar</taxon>
        <taxon>Stramenopiles</taxon>
        <taxon>Oomycota</taxon>
        <taxon>Peronosporomycetes</taxon>
        <taxon>Peronosporales</taxon>
        <taxon>Peronosporaceae</taxon>
        <taxon>Peronospora</taxon>
    </lineage>
</organism>
<protein>
    <recommendedName>
        <fullName evidence="5">RxLR effector protein</fullName>
    </recommendedName>
</protein>
<keyword evidence="2" id="KW-0732">Signal</keyword>